<protein>
    <submittedName>
        <fullName evidence="2">Uncharacterized protein</fullName>
    </submittedName>
</protein>
<comment type="caution">
    <text evidence="2">The sequence shown here is derived from an EMBL/GenBank/DDBJ whole genome shotgun (WGS) entry which is preliminary data.</text>
</comment>
<proteinExistence type="predicted"/>
<evidence type="ECO:0000256" key="1">
    <source>
        <dbReference type="SAM" id="MobiDB-lite"/>
    </source>
</evidence>
<evidence type="ECO:0000313" key="2">
    <source>
        <dbReference type="EMBL" id="MBC2669518.1"/>
    </source>
</evidence>
<name>A0A7X1FYV9_9SPHN</name>
<dbReference type="EMBL" id="JACLAX010000008">
    <property type="protein sequence ID" value="MBC2669518.1"/>
    <property type="molecule type" value="Genomic_DNA"/>
</dbReference>
<feature type="compositionally biased region" description="Polar residues" evidence="1">
    <location>
        <begin position="17"/>
        <end position="28"/>
    </location>
</feature>
<keyword evidence="3" id="KW-1185">Reference proteome</keyword>
<evidence type="ECO:0000313" key="3">
    <source>
        <dbReference type="Proteomes" id="UP000551327"/>
    </source>
</evidence>
<reference evidence="2 3" key="1">
    <citation type="submission" date="2020-08" db="EMBL/GenBank/DDBJ databases">
        <title>The genome sequence of type strain Novosphingobium piscinae KCTC 42194.</title>
        <authorList>
            <person name="Liu Y."/>
        </authorList>
    </citation>
    <scope>NUCLEOTIDE SEQUENCE [LARGE SCALE GENOMIC DNA]</scope>
    <source>
        <strain evidence="2 3">KCTC 42194</strain>
    </source>
</reference>
<dbReference type="RefSeq" id="WP_185679375.1">
    <property type="nucleotide sequence ID" value="NZ_JACLAX010000008.1"/>
</dbReference>
<sequence length="61" mass="6148">MPRNAKGAAAGTVRPAHSTNASVAATSTPPTWRAQLIAARFALPIELAATVALLAWGGTHG</sequence>
<dbReference type="AlphaFoldDB" id="A0A7X1FYV9"/>
<accession>A0A7X1FYV9</accession>
<dbReference type="Proteomes" id="UP000551327">
    <property type="component" value="Unassembled WGS sequence"/>
</dbReference>
<organism evidence="2 3">
    <name type="scientific">Novosphingobium piscinae</name>
    <dbReference type="NCBI Taxonomy" id="1507448"/>
    <lineage>
        <taxon>Bacteria</taxon>
        <taxon>Pseudomonadati</taxon>
        <taxon>Pseudomonadota</taxon>
        <taxon>Alphaproteobacteria</taxon>
        <taxon>Sphingomonadales</taxon>
        <taxon>Sphingomonadaceae</taxon>
        <taxon>Novosphingobium</taxon>
    </lineage>
</organism>
<gene>
    <name evidence="2" type="ORF">H7F53_10215</name>
</gene>
<feature type="region of interest" description="Disordered" evidence="1">
    <location>
        <begin position="1"/>
        <end position="28"/>
    </location>
</feature>